<reference evidence="1 2" key="1">
    <citation type="submission" date="2019-06" db="EMBL/GenBank/DDBJ databases">
        <title>Draft genomes of female and male turbot (Scophthalmus maximus).</title>
        <authorList>
            <person name="Xu H."/>
            <person name="Xu X.-W."/>
            <person name="Shao C."/>
            <person name="Chen S."/>
        </authorList>
    </citation>
    <scope>NUCLEOTIDE SEQUENCE [LARGE SCALE GENOMIC DNA]</scope>
    <source>
        <strain evidence="1">Ysfricsl-2016a</strain>
        <tissue evidence="1">Blood</tissue>
    </source>
</reference>
<dbReference type="AlphaFoldDB" id="A0A6A4SVU1"/>
<accession>A0A6A4SVU1</accession>
<comment type="caution">
    <text evidence="1">The sequence shown here is derived from an EMBL/GenBank/DDBJ whole genome shotgun (WGS) entry which is preliminary data.</text>
</comment>
<protein>
    <submittedName>
        <fullName evidence="1">Uncharacterized protein</fullName>
    </submittedName>
</protein>
<dbReference type="EMBL" id="VEVO01000007">
    <property type="protein sequence ID" value="KAF0039366.1"/>
    <property type="molecule type" value="Genomic_DNA"/>
</dbReference>
<evidence type="ECO:0000313" key="1">
    <source>
        <dbReference type="EMBL" id="KAF0039366.1"/>
    </source>
</evidence>
<name>A0A6A4SVU1_SCOMX</name>
<organism evidence="1 2">
    <name type="scientific">Scophthalmus maximus</name>
    <name type="common">Turbot</name>
    <name type="synonym">Psetta maxima</name>
    <dbReference type="NCBI Taxonomy" id="52904"/>
    <lineage>
        <taxon>Eukaryota</taxon>
        <taxon>Metazoa</taxon>
        <taxon>Chordata</taxon>
        <taxon>Craniata</taxon>
        <taxon>Vertebrata</taxon>
        <taxon>Euteleostomi</taxon>
        <taxon>Actinopterygii</taxon>
        <taxon>Neopterygii</taxon>
        <taxon>Teleostei</taxon>
        <taxon>Neoteleostei</taxon>
        <taxon>Acanthomorphata</taxon>
        <taxon>Carangaria</taxon>
        <taxon>Pleuronectiformes</taxon>
        <taxon>Pleuronectoidei</taxon>
        <taxon>Scophthalmidae</taxon>
        <taxon>Scophthalmus</taxon>
    </lineage>
</organism>
<proteinExistence type="predicted"/>
<evidence type="ECO:0000313" key="2">
    <source>
        <dbReference type="Proteomes" id="UP000438429"/>
    </source>
</evidence>
<dbReference type="Proteomes" id="UP000438429">
    <property type="component" value="Unassembled WGS sequence"/>
</dbReference>
<sequence length="77" mass="8483">MNSAFVVTQFQTSHVTVNVNVAYNAMGRRGRQNGAVTERGVEAKTNCECEESAVPRRHDDNITMEIDVDKCGIDAPK</sequence>
<gene>
    <name evidence="1" type="ORF">F2P81_007601</name>
</gene>